<keyword evidence="2" id="KW-1185">Reference proteome</keyword>
<reference evidence="2" key="1">
    <citation type="journal article" date="2019" name="Int. J. Syst. Evol. Microbiol.">
        <title>The Global Catalogue of Microorganisms (GCM) 10K type strain sequencing project: providing services to taxonomists for standard genome sequencing and annotation.</title>
        <authorList>
            <consortium name="The Broad Institute Genomics Platform"/>
            <consortium name="The Broad Institute Genome Sequencing Center for Infectious Disease"/>
            <person name="Wu L."/>
            <person name="Ma J."/>
        </authorList>
    </citation>
    <scope>NUCLEOTIDE SEQUENCE [LARGE SCALE GENOMIC DNA]</scope>
    <source>
        <strain evidence="2">CCUG 53270</strain>
    </source>
</reference>
<organism evidence="1 2">
    <name type="scientific">Paenibacillus vulneris</name>
    <dbReference type="NCBI Taxonomy" id="1133364"/>
    <lineage>
        <taxon>Bacteria</taxon>
        <taxon>Bacillati</taxon>
        <taxon>Bacillota</taxon>
        <taxon>Bacilli</taxon>
        <taxon>Bacillales</taxon>
        <taxon>Paenibacillaceae</taxon>
        <taxon>Paenibacillus</taxon>
    </lineage>
</organism>
<dbReference type="RefSeq" id="WP_345594782.1">
    <property type="nucleotide sequence ID" value="NZ_BAABJG010000055.1"/>
</dbReference>
<protein>
    <submittedName>
        <fullName evidence="1">Uncharacterized protein</fullName>
    </submittedName>
</protein>
<name>A0ABW3UG66_9BACL</name>
<gene>
    <name evidence="1" type="ORF">ACFQ4B_06130</name>
</gene>
<accession>A0ABW3UG66</accession>
<evidence type="ECO:0000313" key="1">
    <source>
        <dbReference type="EMBL" id="MFD1219688.1"/>
    </source>
</evidence>
<proteinExistence type="predicted"/>
<comment type="caution">
    <text evidence="1">The sequence shown here is derived from an EMBL/GenBank/DDBJ whole genome shotgun (WGS) entry which is preliminary data.</text>
</comment>
<dbReference type="Proteomes" id="UP001597180">
    <property type="component" value="Unassembled WGS sequence"/>
</dbReference>
<sequence>MTSIDILKLHSYFLDKFKINQISLCALDLFREILKNMKIEEFFEYIEKNEIHIDELINKYKEDERLISYAIIRLVYTS</sequence>
<dbReference type="EMBL" id="JBHTLU010000012">
    <property type="protein sequence ID" value="MFD1219688.1"/>
    <property type="molecule type" value="Genomic_DNA"/>
</dbReference>
<evidence type="ECO:0000313" key="2">
    <source>
        <dbReference type="Proteomes" id="UP001597180"/>
    </source>
</evidence>